<dbReference type="Proteomes" id="UP000314294">
    <property type="component" value="Unassembled WGS sequence"/>
</dbReference>
<protein>
    <submittedName>
        <fullName evidence="2">Uncharacterized protein</fullName>
    </submittedName>
</protein>
<evidence type="ECO:0000313" key="2">
    <source>
        <dbReference type="EMBL" id="TNN79260.1"/>
    </source>
</evidence>
<comment type="caution">
    <text evidence="2">The sequence shown here is derived from an EMBL/GenBank/DDBJ whole genome shotgun (WGS) entry which is preliminary data.</text>
</comment>
<dbReference type="AlphaFoldDB" id="A0A4Z2IMI9"/>
<evidence type="ECO:0000256" key="1">
    <source>
        <dbReference type="SAM" id="MobiDB-lite"/>
    </source>
</evidence>
<gene>
    <name evidence="2" type="ORF">EYF80_010505</name>
</gene>
<keyword evidence="3" id="KW-1185">Reference proteome</keyword>
<sequence>MTTAYHTLIVAPHNATVRIPQEHGEGPPQRSDPGLKPADKARPDQTALKLNPDRVVTLSEQRERAESGSEAQVYRGNGRINT</sequence>
<feature type="region of interest" description="Disordered" evidence="1">
    <location>
        <begin position="1"/>
        <end position="82"/>
    </location>
</feature>
<accession>A0A4Z2IMI9</accession>
<organism evidence="2 3">
    <name type="scientific">Liparis tanakae</name>
    <name type="common">Tanaka's snailfish</name>
    <dbReference type="NCBI Taxonomy" id="230148"/>
    <lineage>
        <taxon>Eukaryota</taxon>
        <taxon>Metazoa</taxon>
        <taxon>Chordata</taxon>
        <taxon>Craniata</taxon>
        <taxon>Vertebrata</taxon>
        <taxon>Euteleostomi</taxon>
        <taxon>Actinopterygii</taxon>
        <taxon>Neopterygii</taxon>
        <taxon>Teleostei</taxon>
        <taxon>Neoteleostei</taxon>
        <taxon>Acanthomorphata</taxon>
        <taxon>Eupercaria</taxon>
        <taxon>Perciformes</taxon>
        <taxon>Cottioidei</taxon>
        <taxon>Cottales</taxon>
        <taxon>Liparidae</taxon>
        <taxon>Liparis</taxon>
    </lineage>
</organism>
<name>A0A4Z2IMI9_9TELE</name>
<reference evidence="2 3" key="1">
    <citation type="submission" date="2019-03" db="EMBL/GenBank/DDBJ databases">
        <title>First draft genome of Liparis tanakae, snailfish: a comprehensive survey of snailfish specific genes.</title>
        <authorList>
            <person name="Kim W."/>
            <person name="Song I."/>
            <person name="Jeong J.-H."/>
            <person name="Kim D."/>
            <person name="Kim S."/>
            <person name="Ryu S."/>
            <person name="Song J.Y."/>
            <person name="Lee S.K."/>
        </authorList>
    </citation>
    <scope>NUCLEOTIDE SEQUENCE [LARGE SCALE GENOMIC DNA]</scope>
    <source>
        <tissue evidence="2">Muscle</tissue>
    </source>
</reference>
<proteinExistence type="predicted"/>
<evidence type="ECO:0000313" key="3">
    <source>
        <dbReference type="Proteomes" id="UP000314294"/>
    </source>
</evidence>
<dbReference type="EMBL" id="SRLO01000066">
    <property type="protein sequence ID" value="TNN79260.1"/>
    <property type="molecule type" value="Genomic_DNA"/>
</dbReference>